<comment type="caution">
    <text evidence="1">The sequence shown here is derived from an EMBL/GenBank/DDBJ whole genome shotgun (WGS) entry which is preliminary data.</text>
</comment>
<gene>
    <name evidence="1" type="primary">soxD-1</name>
    <name evidence="1" type="ORF">GCM10007932_50150</name>
</gene>
<dbReference type="InterPro" id="IPR038561">
    <property type="entry name" value="SoxD_sf"/>
</dbReference>
<protein>
    <submittedName>
        <fullName evidence="1">Sarcosine oxidase subunit delta</fullName>
    </submittedName>
</protein>
<dbReference type="Pfam" id="PF04267">
    <property type="entry name" value="SoxD"/>
    <property type="match status" value="1"/>
</dbReference>
<proteinExistence type="predicted"/>
<sequence length="98" mass="11683">MLHLYCPYCQEHREEEEFSYAGEAHIERPLDPASLSDKEWGEYLFHRKNPKGLHHEMWFHATGCRKFFNVTRDTVSYEIVEVYEMGQSPKQSTSEVQE</sequence>
<dbReference type="InterPro" id="IPR006279">
    <property type="entry name" value="SoxD"/>
</dbReference>
<dbReference type="RefSeq" id="WP_126607731.1">
    <property type="nucleotide sequence ID" value="NZ_AP025144.1"/>
</dbReference>
<reference evidence="2" key="1">
    <citation type="journal article" date="2019" name="Int. J. Syst. Evol. Microbiol.">
        <title>The Global Catalogue of Microorganisms (GCM) 10K type strain sequencing project: providing services to taxonomists for standard genome sequencing and annotation.</title>
        <authorList>
            <consortium name="The Broad Institute Genomics Platform"/>
            <consortium name="The Broad Institute Genome Sequencing Center for Infectious Disease"/>
            <person name="Wu L."/>
            <person name="Ma J."/>
        </authorList>
    </citation>
    <scope>NUCLEOTIDE SEQUENCE [LARGE SCALE GENOMIC DNA]</scope>
    <source>
        <strain evidence="2">NBRC 15640</strain>
    </source>
</reference>
<dbReference type="Proteomes" id="UP001156690">
    <property type="component" value="Unassembled WGS sequence"/>
</dbReference>
<dbReference type="NCBIfam" id="TIGR01374">
    <property type="entry name" value="soxD"/>
    <property type="match status" value="1"/>
</dbReference>
<dbReference type="GO" id="GO:0008115">
    <property type="term" value="F:sarcosine oxidase activity"/>
    <property type="evidence" value="ECO:0007669"/>
    <property type="project" value="InterPro"/>
</dbReference>
<accession>A0AAV5NZB4</accession>
<evidence type="ECO:0000313" key="2">
    <source>
        <dbReference type="Proteomes" id="UP001156690"/>
    </source>
</evidence>
<dbReference type="GO" id="GO:0046653">
    <property type="term" value="P:tetrahydrofolate metabolic process"/>
    <property type="evidence" value="ECO:0007669"/>
    <property type="project" value="InterPro"/>
</dbReference>
<dbReference type="EMBL" id="BSNX01000074">
    <property type="protein sequence ID" value="GLQ75653.1"/>
    <property type="molecule type" value="Genomic_DNA"/>
</dbReference>
<dbReference type="Gene3D" id="3.30.2270.10">
    <property type="entry name" value="Folate-binding superfamily"/>
    <property type="match status" value="1"/>
</dbReference>
<keyword evidence="2" id="KW-1185">Reference proteome</keyword>
<dbReference type="AlphaFoldDB" id="A0AAV5NZB4"/>
<organism evidence="1 2">
    <name type="scientific">Vibrio penaeicida</name>
    <dbReference type="NCBI Taxonomy" id="104609"/>
    <lineage>
        <taxon>Bacteria</taxon>
        <taxon>Pseudomonadati</taxon>
        <taxon>Pseudomonadota</taxon>
        <taxon>Gammaproteobacteria</taxon>
        <taxon>Vibrionales</taxon>
        <taxon>Vibrionaceae</taxon>
        <taxon>Vibrio</taxon>
    </lineage>
</organism>
<name>A0AAV5NZB4_9VIBR</name>
<evidence type="ECO:0000313" key="1">
    <source>
        <dbReference type="EMBL" id="GLQ75653.1"/>
    </source>
</evidence>